<accession>A0A6A5Y8I1</accession>
<organism evidence="2 3">
    <name type="scientific">Aaosphaeria arxii CBS 175.79</name>
    <dbReference type="NCBI Taxonomy" id="1450172"/>
    <lineage>
        <taxon>Eukaryota</taxon>
        <taxon>Fungi</taxon>
        <taxon>Dikarya</taxon>
        <taxon>Ascomycota</taxon>
        <taxon>Pezizomycotina</taxon>
        <taxon>Dothideomycetes</taxon>
        <taxon>Pleosporomycetidae</taxon>
        <taxon>Pleosporales</taxon>
        <taxon>Pleosporales incertae sedis</taxon>
        <taxon>Aaosphaeria</taxon>
    </lineage>
</organism>
<dbReference type="RefSeq" id="XP_033390047.1">
    <property type="nucleotide sequence ID" value="XM_033526700.1"/>
</dbReference>
<protein>
    <submittedName>
        <fullName evidence="2">Uncharacterized protein</fullName>
    </submittedName>
</protein>
<feature type="region of interest" description="Disordered" evidence="1">
    <location>
        <begin position="59"/>
        <end position="137"/>
    </location>
</feature>
<gene>
    <name evidence="2" type="ORF">BU24DRAFT_417343</name>
</gene>
<evidence type="ECO:0000256" key="1">
    <source>
        <dbReference type="SAM" id="MobiDB-lite"/>
    </source>
</evidence>
<sequence length="137" mass="15304">MSSILQENSDQEQLSNLWNLHRFISSLFIAENLALRKGDSGSTATDDIAQQNEDALQLLAARDSATDIESDEETGGTGQEDADDFVIVTGSDYDTDDDSDWETVVGSEQDNDSQNRDDILRSPMPQQRAQPKRRPRR</sequence>
<evidence type="ECO:0000313" key="3">
    <source>
        <dbReference type="Proteomes" id="UP000799778"/>
    </source>
</evidence>
<feature type="compositionally biased region" description="Acidic residues" evidence="1">
    <location>
        <begin position="66"/>
        <end position="84"/>
    </location>
</feature>
<keyword evidence="3" id="KW-1185">Reference proteome</keyword>
<dbReference type="Proteomes" id="UP000799778">
    <property type="component" value="Unassembled WGS sequence"/>
</dbReference>
<dbReference type="AlphaFoldDB" id="A0A6A5Y8I1"/>
<reference evidence="2" key="1">
    <citation type="journal article" date="2020" name="Stud. Mycol.">
        <title>101 Dothideomycetes genomes: a test case for predicting lifestyles and emergence of pathogens.</title>
        <authorList>
            <person name="Haridas S."/>
            <person name="Albert R."/>
            <person name="Binder M."/>
            <person name="Bloem J."/>
            <person name="Labutti K."/>
            <person name="Salamov A."/>
            <person name="Andreopoulos B."/>
            <person name="Baker S."/>
            <person name="Barry K."/>
            <person name="Bills G."/>
            <person name="Bluhm B."/>
            <person name="Cannon C."/>
            <person name="Castanera R."/>
            <person name="Culley D."/>
            <person name="Daum C."/>
            <person name="Ezra D."/>
            <person name="Gonzalez J."/>
            <person name="Henrissat B."/>
            <person name="Kuo A."/>
            <person name="Liang C."/>
            <person name="Lipzen A."/>
            <person name="Lutzoni F."/>
            <person name="Magnuson J."/>
            <person name="Mondo S."/>
            <person name="Nolan M."/>
            <person name="Ohm R."/>
            <person name="Pangilinan J."/>
            <person name="Park H.-J."/>
            <person name="Ramirez L."/>
            <person name="Alfaro M."/>
            <person name="Sun H."/>
            <person name="Tritt A."/>
            <person name="Yoshinaga Y."/>
            <person name="Zwiers L.-H."/>
            <person name="Turgeon B."/>
            <person name="Goodwin S."/>
            <person name="Spatafora J."/>
            <person name="Crous P."/>
            <person name="Grigoriev I."/>
        </authorList>
    </citation>
    <scope>NUCLEOTIDE SEQUENCE</scope>
    <source>
        <strain evidence="2">CBS 175.79</strain>
    </source>
</reference>
<dbReference type="EMBL" id="ML978066">
    <property type="protein sequence ID" value="KAF2021708.1"/>
    <property type="molecule type" value="Genomic_DNA"/>
</dbReference>
<evidence type="ECO:0000313" key="2">
    <source>
        <dbReference type="EMBL" id="KAF2021708.1"/>
    </source>
</evidence>
<proteinExistence type="predicted"/>
<name>A0A6A5Y8I1_9PLEO</name>
<dbReference type="GeneID" id="54284097"/>